<dbReference type="GO" id="GO:0009432">
    <property type="term" value="P:SOS response"/>
    <property type="evidence" value="ECO:0007669"/>
    <property type="project" value="UniProtKB-UniRule"/>
</dbReference>
<dbReference type="PATRIC" id="fig|1703771.3.peg.509"/>
<dbReference type="PROSITE" id="PS51194">
    <property type="entry name" value="HELICASE_CTER"/>
    <property type="match status" value="1"/>
</dbReference>
<dbReference type="InterPro" id="IPR004807">
    <property type="entry name" value="UvrB"/>
</dbReference>
<evidence type="ECO:0000256" key="13">
    <source>
        <dbReference type="RuleBase" id="RU003587"/>
    </source>
</evidence>
<dbReference type="GO" id="GO:0005524">
    <property type="term" value="F:ATP binding"/>
    <property type="evidence" value="ECO:0007669"/>
    <property type="project" value="UniProtKB-UniRule"/>
</dbReference>
<evidence type="ECO:0000256" key="2">
    <source>
        <dbReference type="ARBA" id="ARBA00008533"/>
    </source>
</evidence>
<evidence type="ECO:0000259" key="15">
    <source>
        <dbReference type="PROSITE" id="PS51192"/>
    </source>
</evidence>
<dbReference type="InterPro" id="IPR024759">
    <property type="entry name" value="UvrB_YAD/RRR_dom"/>
</dbReference>
<comment type="domain">
    <text evidence="12">The beta-hairpin motif is involved in DNA binding.</text>
</comment>
<comment type="caution">
    <text evidence="17">The sequence shown here is derived from an EMBL/GenBank/DDBJ whole genome shotgun (WGS) entry which is preliminary data.</text>
</comment>
<dbReference type="CDD" id="cd17916">
    <property type="entry name" value="DEXHc_UvrB"/>
    <property type="match status" value="1"/>
</dbReference>
<dbReference type="Pfam" id="PF00271">
    <property type="entry name" value="Helicase_C"/>
    <property type="match status" value="1"/>
</dbReference>
<evidence type="ECO:0000256" key="3">
    <source>
        <dbReference type="ARBA" id="ARBA00022490"/>
    </source>
</evidence>
<keyword evidence="12 13" id="KW-0742">SOS response</keyword>
<dbReference type="CDD" id="cd18790">
    <property type="entry name" value="SF2_C_UvrB"/>
    <property type="match status" value="1"/>
</dbReference>
<dbReference type="PANTHER" id="PTHR24029:SF0">
    <property type="entry name" value="UVRABC SYSTEM PROTEIN B"/>
    <property type="match status" value="1"/>
</dbReference>
<keyword evidence="4 12" id="KW-0547">Nucleotide-binding</keyword>
<dbReference type="GO" id="GO:0009381">
    <property type="term" value="F:excinuclease ABC activity"/>
    <property type="evidence" value="ECO:0007669"/>
    <property type="project" value="UniProtKB-UniRule"/>
</dbReference>
<feature type="short sequence motif" description="Beta-hairpin" evidence="12">
    <location>
        <begin position="91"/>
        <end position="114"/>
    </location>
</feature>
<evidence type="ECO:0000256" key="7">
    <source>
        <dbReference type="ARBA" id="ARBA00022840"/>
    </source>
</evidence>
<dbReference type="NCBIfam" id="TIGR00631">
    <property type="entry name" value="uvrb"/>
    <property type="match status" value="1"/>
</dbReference>
<evidence type="ECO:0000256" key="9">
    <source>
        <dbReference type="ARBA" id="ARBA00023204"/>
    </source>
</evidence>
<dbReference type="GO" id="GO:0006289">
    <property type="term" value="P:nucleotide-excision repair"/>
    <property type="evidence" value="ECO:0007669"/>
    <property type="project" value="UniProtKB-UniRule"/>
</dbReference>
<organism evidence="17 18">
    <name type="scientific">candidate division TA06 bacterium DG_26</name>
    <dbReference type="NCBI Taxonomy" id="1703771"/>
    <lineage>
        <taxon>Bacteria</taxon>
        <taxon>Bacteria division TA06</taxon>
    </lineage>
</organism>
<keyword evidence="7 12" id="KW-0067">ATP-binding</keyword>
<dbReference type="GO" id="GO:0003677">
    <property type="term" value="F:DNA binding"/>
    <property type="evidence" value="ECO:0007669"/>
    <property type="project" value="UniProtKB-UniRule"/>
</dbReference>
<evidence type="ECO:0000256" key="5">
    <source>
        <dbReference type="ARBA" id="ARBA00022763"/>
    </source>
</evidence>
<keyword evidence="5 12" id="KW-0227">DNA damage</keyword>
<dbReference type="GO" id="GO:0005737">
    <property type="term" value="C:cytoplasm"/>
    <property type="evidence" value="ECO:0007669"/>
    <property type="project" value="UniProtKB-SubCell"/>
</dbReference>
<feature type="domain" description="UVR" evidence="14">
    <location>
        <begin position="623"/>
        <end position="658"/>
    </location>
</feature>
<dbReference type="Pfam" id="PF17757">
    <property type="entry name" value="UvrB_inter"/>
    <property type="match status" value="1"/>
</dbReference>
<dbReference type="Pfam" id="PF12344">
    <property type="entry name" value="UvrB"/>
    <property type="match status" value="1"/>
</dbReference>
<evidence type="ECO:0000256" key="11">
    <source>
        <dbReference type="ARBA" id="ARBA00029504"/>
    </source>
</evidence>
<dbReference type="SMART" id="SM00487">
    <property type="entry name" value="DEXDc"/>
    <property type="match status" value="1"/>
</dbReference>
<dbReference type="Proteomes" id="UP000051124">
    <property type="component" value="Unassembled WGS sequence"/>
</dbReference>
<comment type="function">
    <text evidence="12">The UvrABC repair system catalyzes the recognition and processing of DNA lesions. A damage recognition complex composed of 2 UvrA and 2 UvrB subunits scans DNA for abnormalities. Upon binding of the UvrA(2)B(2) complex to a putative damaged site, the DNA wraps around one UvrB monomer. DNA wrap is dependent on ATP binding by UvrB and probably causes local melting of the DNA helix, facilitating insertion of UvrB beta-hairpin between the DNA strands. Then UvrB probes one DNA strand for the presence of a lesion. If a lesion is found the UvrA subunits dissociate and the UvrB-DNA preincision complex is formed. This complex is subsequently bound by UvrC and the second UvrB is released. If no lesion is found, the DNA wraps around the other UvrB subunit that will check the other stand for damage.</text>
</comment>
<feature type="domain" description="Helicase C-terminal" evidence="16">
    <location>
        <begin position="429"/>
        <end position="595"/>
    </location>
</feature>
<feature type="domain" description="Helicase ATP-binding" evidence="15">
    <location>
        <begin position="25"/>
        <end position="159"/>
    </location>
</feature>
<dbReference type="PROSITE" id="PS50151">
    <property type="entry name" value="UVR"/>
    <property type="match status" value="1"/>
</dbReference>
<evidence type="ECO:0000256" key="6">
    <source>
        <dbReference type="ARBA" id="ARBA00022769"/>
    </source>
</evidence>
<evidence type="ECO:0000256" key="12">
    <source>
        <dbReference type="HAMAP-Rule" id="MF_00204"/>
    </source>
</evidence>
<dbReference type="SUPFAM" id="SSF52540">
    <property type="entry name" value="P-loop containing nucleoside triphosphate hydrolases"/>
    <property type="match status" value="2"/>
</dbReference>
<dbReference type="InterPro" id="IPR014001">
    <property type="entry name" value="Helicase_ATP-bd"/>
</dbReference>
<keyword evidence="8 12" id="KW-0267">Excision nuclease</keyword>
<dbReference type="Pfam" id="PF02151">
    <property type="entry name" value="UVR"/>
    <property type="match status" value="1"/>
</dbReference>
<evidence type="ECO:0000313" key="18">
    <source>
        <dbReference type="Proteomes" id="UP000051124"/>
    </source>
</evidence>
<comment type="subcellular location">
    <subcellularLocation>
        <location evidence="1 12 13">Cytoplasm</location>
    </subcellularLocation>
</comment>
<dbReference type="Gene3D" id="4.10.860.10">
    <property type="entry name" value="UVR domain"/>
    <property type="match status" value="1"/>
</dbReference>
<evidence type="ECO:0000256" key="8">
    <source>
        <dbReference type="ARBA" id="ARBA00022881"/>
    </source>
</evidence>
<dbReference type="Pfam" id="PF04851">
    <property type="entry name" value="ResIII"/>
    <property type="match status" value="1"/>
</dbReference>
<protein>
    <recommendedName>
        <fullName evidence="11 12">UvrABC system protein B</fullName>
        <shortName evidence="12">Protein UvrB</shortName>
    </recommendedName>
    <alternativeName>
        <fullName evidence="12">Excinuclease ABC subunit B</fullName>
    </alternativeName>
</protein>
<dbReference type="AlphaFoldDB" id="A0A0S7WKE3"/>
<dbReference type="InterPro" id="IPR041471">
    <property type="entry name" value="UvrB_inter"/>
</dbReference>
<comment type="subunit">
    <text evidence="10 12 13">Forms a heterotetramer with UvrA during the search for lesions. Interacts with UvrC in an incision complex.</text>
</comment>
<keyword evidence="6 12" id="KW-0228">DNA excision</keyword>
<dbReference type="SUPFAM" id="SSF46600">
    <property type="entry name" value="C-terminal UvrC-binding domain of UvrB"/>
    <property type="match status" value="1"/>
</dbReference>
<dbReference type="InterPro" id="IPR001943">
    <property type="entry name" value="UVR_dom"/>
</dbReference>
<evidence type="ECO:0000256" key="4">
    <source>
        <dbReference type="ARBA" id="ARBA00022741"/>
    </source>
</evidence>
<dbReference type="Gene3D" id="3.40.50.300">
    <property type="entry name" value="P-loop containing nucleotide triphosphate hydrolases"/>
    <property type="match status" value="3"/>
</dbReference>
<comment type="similarity">
    <text evidence="2 12 13">Belongs to the UvrB family.</text>
</comment>
<gene>
    <name evidence="12" type="primary">uvrB</name>
    <name evidence="17" type="ORF">AMJ40_02480</name>
</gene>
<dbReference type="PANTHER" id="PTHR24029">
    <property type="entry name" value="UVRABC SYSTEM PROTEIN B"/>
    <property type="match status" value="1"/>
</dbReference>
<dbReference type="NCBIfam" id="NF003673">
    <property type="entry name" value="PRK05298.1"/>
    <property type="match status" value="1"/>
</dbReference>
<reference evidence="17 18" key="1">
    <citation type="journal article" date="2015" name="Microbiome">
        <title>Genomic resolution of linkages in carbon, nitrogen, and sulfur cycling among widespread estuary sediment bacteria.</title>
        <authorList>
            <person name="Baker B.J."/>
            <person name="Lazar C.S."/>
            <person name="Teske A.P."/>
            <person name="Dick G.J."/>
        </authorList>
    </citation>
    <scope>NUCLEOTIDE SEQUENCE [LARGE SCALE GENOMIC DNA]</scope>
    <source>
        <strain evidence="17">DG_26</strain>
    </source>
</reference>
<dbReference type="SMART" id="SM00490">
    <property type="entry name" value="HELICc"/>
    <property type="match status" value="1"/>
</dbReference>
<keyword evidence="9 12" id="KW-0234">DNA repair</keyword>
<name>A0A0S7WKE3_UNCT6</name>
<keyword evidence="3 12" id="KW-0963">Cytoplasm</keyword>
<dbReference type="HAMAP" id="MF_00204">
    <property type="entry name" value="UvrB"/>
    <property type="match status" value="1"/>
</dbReference>
<evidence type="ECO:0000259" key="16">
    <source>
        <dbReference type="PROSITE" id="PS51194"/>
    </source>
</evidence>
<dbReference type="InterPro" id="IPR027417">
    <property type="entry name" value="P-loop_NTPase"/>
</dbReference>
<evidence type="ECO:0000259" key="14">
    <source>
        <dbReference type="PROSITE" id="PS50151"/>
    </source>
</evidence>
<dbReference type="EMBL" id="LIZT01000017">
    <property type="protein sequence ID" value="KPJ50593.1"/>
    <property type="molecule type" value="Genomic_DNA"/>
</dbReference>
<dbReference type="GO" id="GO:0009380">
    <property type="term" value="C:excinuclease repair complex"/>
    <property type="evidence" value="ECO:0007669"/>
    <property type="project" value="InterPro"/>
</dbReference>
<accession>A0A0S7WKE3</accession>
<dbReference type="InterPro" id="IPR006935">
    <property type="entry name" value="Helicase/UvrB_N"/>
</dbReference>
<sequence>MDKFKLVSDYVPTGDQPQAIEALSQGVLRGDEYQTLLGVTGSGKTFTIANVIAKVQKPTLVISHNKTLAAQLYGEFRQFFPHNAVEYFISYYDYYQPEAYVPSTDTYIEKDASINEDIDRLRLRATSSLLQRQDVIIVASVSCIYNLGSPAEYSEVLVFVNKGGRMERDVFLRRLVDIHYSRNDIELKRGTFRAKGDVVELHPAYEEKAVRIEFFGDEIDTLSVIDPLTGNVLEEVNDLTIYPAKHFITTAPRLEQATKAIEKELESTLKELRGKGRLLEAQRLEMRTRYDLEMLKEIGYCPGIENYSRHLSGRAPGERPFCLIDYFPDGFLTIIDESHVTVPQLQGMYFGDRSRKETLVEFGFRLSSCLDNRPLRLEEFEDLVNQVIFVSATPAEYESEKCQGTFVEQIIRPTGLTDPKITVRPTAHQIDDLLEEIRTRVEQRERVLVTTLTKRMAEDLADYLSQMDVRVRYLHSEIDAIERVDILRGLRLADFDVLVGINLLREGLDLPEVSLVAILDADKEGFLRSYRSLIQTAGRAARNVGGEVLMYADNVTAAMRDAITETDRRRKLQLEYNREHGIEPRSIVKSVDQVMRTTAVADSREPKKVTETEEVYSTSIEGMELLAKLEHEMREAAGLLDFERAAVLRDRIKALRKEFARRKRKSRRR</sequence>
<proteinExistence type="inferred from homology"/>
<dbReference type="GO" id="GO:0016887">
    <property type="term" value="F:ATP hydrolysis activity"/>
    <property type="evidence" value="ECO:0007669"/>
    <property type="project" value="InterPro"/>
</dbReference>
<evidence type="ECO:0000256" key="10">
    <source>
        <dbReference type="ARBA" id="ARBA00026033"/>
    </source>
</evidence>
<evidence type="ECO:0000256" key="1">
    <source>
        <dbReference type="ARBA" id="ARBA00004496"/>
    </source>
</evidence>
<dbReference type="InterPro" id="IPR036876">
    <property type="entry name" value="UVR_dom_sf"/>
</dbReference>
<dbReference type="InterPro" id="IPR001650">
    <property type="entry name" value="Helicase_C-like"/>
</dbReference>
<feature type="binding site" evidence="12">
    <location>
        <begin position="38"/>
        <end position="45"/>
    </location>
    <ligand>
        <name>ATP</name>
        <dbReference type="ChEBI" id="CHEBI:30616"/>
    </ligand>
</feature>
<dbReference type="PROSITE" id="PS51192">
    <property type="entry name" value="HELICASE_ATP_BIND_1"/>
    <property type="match status" value="1"/>
</dbReference>
<evidence type="ECO:0000313" key="17">
    <source>
        <dbReference type="EMBL" id="KPJ50593.1"/>
    </source>
</evidence>